<comment type="subcellular location">
    <subcellularLocation>
        <location evidence="1">Membrane</location>
        <topology evidence="1">Multi-pass membrane protein</topology>
    </subcellularLocation>
</comment>
<dbReference type="Pfam" id="PF00892">
    <property type="entry name" value="EamA"/>
    <property type="match status" value="1"/>
</dbReference>
<evidence type="ECO:0000256" key="5">
    <source>
        <dbReference type="ARBA" id="ARBA00023136"/>
    </source>
</evidence>
<evidence type="ECO:0000313" key="9">
    <source>
        <dbReference type="Proteomes" id="UP000051213"/>
    </source>
</evidence>
<feature type="transmembrane region" description="Helical" evidence="6">
    <location>
        <begin position="178"/>
        <end position="195"/>
    </location>
</feature>
<dbReference type="PANTHER" id="PTHR32322">
    <property type="entry name" value="INNER MEMBRANE TRANSPORTER"/>
    <property type="match status" value="1"/>
</dbReference>
<evidence type="ECO:0000256" key="4">
    <source>
        <dbReference type="ARBA" id="ARBA00022989"/>
    </source>
</evidence>
<dbReference type="InterPro" id="IPR000620">
    <property type="entry name" value="EamA_dom"/>
</dbReference>
<evidence type="ECO:0000259" key="7">
    <source>
        <dbReference type="Pfam" id="PF00892"/>
    </source>
</evidence>
<evidence type="ECO:0000256" key="6">
    <source>
        <dbReference type="SAM" id="Phobius"/>
    </source>
</evidence>
<organism evidence="8 9">
    <name type="scientific">SAR92 bacterium BACL26 MAG-121220-bin70</name>
    <dbReference type="NCBI Taxonomy" id="1655626"/>
    <lineage>
        <taxon>Bacteria</taxon>
        <taxon>Pseudomonadati</taxon>
        <taxon>Pseudomonadota</taxon>
        <taxon>Gammaproteobacteria</taxon>
        <taxon>Cellvibrionales</taxon>
        <taxon>Porticoccaceae</taxon>
        <taxon>SAR92 clade</taxon>
    </lineage>
</organism>
<dbReference type="AlphaFoldDB" id="A0A0R2TY34"/>
<evidence type="ECO:0000313" key="8">
    <source>
        <dbReference type="EMBL" id="KRO91764.1"/>
    </source>
</evidence>
<feature type="transmembrane region" description="Helical" evidence="6">
    <location>
        <begin position="20"/>
        <end position="40"/>
    </location>
</feature>
<dbReference type="Proteomes" id="UP000051213">
    <property type="component" value="Unassembled WGS sequence"/>
</dbReference>
<dbReference type="EMBL" id="LICA01000430">
    <property type="protein sequence ID" value="KRO91764.1"/>
    <property type="molecule type" value="Genomic_DNA"/>
</dbReference>
<reference evidence="8 9" key="1">
    <citation type="submission" date="2015-10" db="EMBL/GenBank/DDBJ databases">
        <title>Metagenome-Assembled Genomes uncover a global brackish microbiome.</title>
        <authorList>
            <person name="Hugerth L.W."/>
            <person name="Larsson J."/>
            <person name="Alneberg J."/>
            <person name="Lindh M.V."/>
            <person name="Legrand C."/>
            <person name="Pinhassi J."/>
            <person name="Andersson A.F."/>
        </authorList>
    </citation>
    <scope>NUCLEOTIDE SEQUENCE [LARGE SCALE GENOMIC DNA]</scope>
    <source>
        <strain evidence="8">BACL26 MAG-121220-bin70</strain>
    </source>
</reference>
<keyword evidence="5 6" id="KW-0472">Membrane</keyword>
<feature type="transmembrane region" description="Helical" evidence="6">
    <location>
        <begin position="201"/>
        <end position="219"/>
    </location>
</feature>
<accession>A0A0R2TY34</accession>
<keyword evidence="3 6" id="KW-0812">Transmembrane</keyword>
<feature type="transmembrane region" description="Helical" evidence="6">
    <location>
        <begin position="82"/>
        <end position="102"/>
    </location>
</feature>
<gene>
    <name evidence="8" type="ORF">ABS24_02030</name>
</gene>
<dbReference type="SUPFAM" id="SSF103481">
    <property type="entry name" value="Multidrug resistance efflux transporter EmrE"/>
    <property type="match status" value="2"/>
</dbReference>
<keyword evidence="4 6" id="KW-1133">Transmembrane helix</keyword>
<comment type="caution">
    <text evidence="8">The sequence shown here is derived from an EMBL/GenBank/DDBJ whole genome shotgun (WGS) entry which is preliminary data.</text>
</comment>
<dbReference type="PANTHER" id="PTHR32322:SF2">
    <property type="entry name" value="EAMA DOMAIN-CONTAINING PROTEIN"/>
    <property type="match status" value="1"/>
</dbReference>
<evidence type="ECO:0000256" key="1">
    <source>
        <dbReference type="ARBA" id="ARBA00004141"/>
    </source>
</evidence>
<protein>
    <recommendedName>
        <fullName evidence="7">EamA domain-containing protein</fullName>
    </recommendedName>
</protein>
<dbReference type="GO" id="GO:0016020">
    <property type="term" value="C:membrane"/>
    <property type="evidence" value="ECO:0007669"/>
    <property type="project" value="UniProtKB-SubCell"/>
</dbReference>
<evidence type="ECO:0000256" key="3">
    <source>
        <dbReference type="ARBA" id="ARBA00022692"/>
    </source>
</evidence>
<dbReference type="InterPro" id="IPR037185">
    <property type="entry name" value="EmrE-like"/>
</dbReference>
<feature type="transmembrane region" description="Helical" evidence="6">
    <location>
        <begin position="147"/>
        <end position="166"/>
    </location>
</feature>
<feature type="transmembrane region" description="Helical" evidence="6">
    <location>
        <begin position="52"/>
        <end position="70"/>
    </location>
</feature>
<sequence length="224" mass="24041">MAQGVSLFGLNYWIIYMAESYLASGIIAVIFSLIVFFNIINSRIFLKRPITPNIAMGGLVGLSGICLLFYPELATVGKGNAAMTGFGLALTAVFIASLGNMAATRNGLTGLSVWSINAWGTLYGAIALTIIALFTETEFTYDYSLSYTASLVYLSIFGTILAFGAYLKLMVLIGPEKAGYGALLIPFVAIILSTIFESYQWTSMAITGFILAGLGNYLVMSRKS</sequence>
<name>A0A0R2TY34_9GAMM</name>
<feature type="domain" description="EamA" evidence="7">
    <location>
        <begin position="84"/>
        <end position="220"/>
    </location>
</feature>
<evidence type="ECO:0000256" key="2">
    <source>
        <dbReference type="ARBA" id="ARBA00007362"/>
    </source>
</evidence>
<dbReference type="InterPro" id="IPR050638">
    <property type="entry name" value="AA-Vitamin_Transporters"/>
</dbReference>
<proteinExistence type="inferred from homology"/>
<comment type="similarity">
    <text evidence="2">Belongs to the EamA transporter family.</text>
</comment>
<feature type="transmembrane region" description="Helical" evidence="6">
    <location>
        <begin position="114"/>
        <end position="135"/>
    </location>
</feature>